<sequence length="183" mass="21113">MMKKVILLCICLALASCSRYYKNYNITGVELRHIVIADSLELGKDYYLLKFNINLCNPEIRFFSGGGIEPGLDGIYNNMEDLEIYDKTGRNITDLFKGWCMNNSGIITDGVDTFEVFSSPFISSFIESINSHDYQTRGTKVESYRIFYVNVNSSNKFVAKKIQFKNRIENVVEDTNVIYKVRW</sequence>
<dbReference type="AlphaFoldDB" id="A0A2N6QS32"/>
<organism evidence="2 3">
    <name type="scientific">Hoylesella buccalis</name>
    <dbReference type="NCBI Taxonomy" id="28127"/>
    <lineage>
        <taxon>Bacteria</taxon>
        <taxon>Pseudomonadati</taxon>
        <taxon>Bacteroidota</taxon>
        <taxon>Bacteroidia</taxon>
        <taxon>Bacteroidales</taxon>
        <taxon>Prevotellaceae</taxon>
        <taxon>Hoylesella</taxon>
    </lineage>
</organism>
<comment type="caution">
    <text evidence="2">The sequence shown here is derived from an EMBL/GenBank/DDBJ whole genome shotgun (WGS) entry which is preliminary data.</text>
</comment>
<dbReference type="Proteomes" id="UP000235564">
    <property type="component" value="Unassembled WGS sequence"/>
</dbReference>
<reference evidence="2 3" key="1">
    <citation type="submission" date="2017-09" db="EMBL/GenBank/DDBJ databases">
        <title>Bacterial strain isolated from the female urinary microbiota.</title>
        <authorList>
            <person name="Thomas-White K."/>
            <person name="Kumar N."/>
            <person name="Forster S."/>
            <person name="Putonti C."/>
            <person name="Lawley T."/>
            <person name="Wolfe A.J."/>
        </authorList>
    </citation>
    <scope>NUCLEOTIDE SEQUENCE [LARGE SCALE GENOMIC DNA]</scope>
    <source>
        <strain evidence="2 3">UMB0536</strain>
    </source>
</reference>
<protein>
    <recommendedName>
        <fullName evidence="4">Lipoprotein</fullName>
    </recommendedName>
</protein>
<dbReference type="EMBL" id="PNGJ01000003">
    <property type="protein sequence ID" value="PMC24652.1"/>
    <property type="molecule type" value="Genomic_DNA"/>
</dbReference>
<proteinExistence type="predicted"/>
<evidence type="ECO:0000313" key="2">
    <source>
        <dbReference type="EMBL" id="PMC24652.1"/>
    </source>
</evidence>
<evidence type="ECO:0000256" key="1">
    <source>
        <dbReference type="SAM" id="SignalP"/>
    </source>
</evidence>
<dbReference type="PROSITE" id="PS51257">
    <property type="entry name" value="PROKAR_LIPOPROTEIN"/>
    <property type="match status" value="1"/>
</dbReference>
<keyword evidence="1" id="KW-0732">Signal</keyword>
<dbReference type="RefSeq" id="WP_102697048.1">
    <property type="nucleotide sequence ID" value="NZ_CP085926.1"/>
</dbReference>
<name>A0A2N6QS32_9BACT</name>
<evidence type="ECO:0008006" key="4">
    <source>
        <dbReference type="Google" id="ProtNLM"/>
    </source>
</evidence>
<accession>A0A2N6QS32</accession>
<dbReference type="OrthoDB" id="1079896at2"/>
<evidence type="ECO:0000313" key="3">
    <source>
        <dbReference type="Proteomes" id="UP000235564"/>
    </source>
</evidence>
<dbReference type="GeneID" id="97997197"/>
<feature type="chain" id="PRO_5014659547" description="Lipoprotein" evidence="1">
    <location>
        <begin position="22"/>
        <end position="183"/>
    </location>
</feature>
<gene>
    <name evidence="2" type="ORF">CJ231_05225</name>
</gene>
<feature type="signal peptide" evidence="1">
    <location>
        <begin position="1"/>
        <end position="21"/>
    </location>
</feature>